<dbReference type="AlphaFoldDB" id="A0A7D5NB59"/>
<dbReference type="PANTHER" id="PTHR34631:SF3">
    <property type="entry name" value="ISSOD12 TRANSPOSASE TNPA_ISSOD12"/>
    <property type="match status" value="1"/>
</dbReference>
<gene>
    <name evidence="2" type="ORF">HWD57_03375</name>
</gene>
<reference evidence="2 3" key="1">
    <citation type="journal article" date="2019" name="Microbiome">
        <title>Annotated bacterial chromosomes from frame-shift-corrected long-read metagenomic data.</title>
        <authorList>
            <person name="Arumugam K."/>
            <person name="Bagci C."/>
            <person name="Bessarab I."/>
            <person name="Beier S."/>
            <person name="Buchfink B."/>
            <person name="Gorska A."/>
            <person name="Qiu G."/>
            <person name="Huson D.H."/>
            <person name="Williams R.B.H."/>
        </authorList>
    </citation>
    <scope>NUCLEOTIDE SEQUENCE [LARGE SCALE GENOMIC DNA]</scope>
    <source>
        <strain evidence="2">SSA1</strain>
    </source>
</reference>
<dbReference type="PANTHER" id="PTHR34631">
    <property type="match status" value="1"/>
</dbReference>
<dbReference type="NCBIfam" id="NF033579">
    <property type="entry name" value="transpos_IS5_2"/>
    <property type="match status" value="1"/>
</dbReference>
<accession>A0A7D5NB59</accession>
<dbReference type="InterPro" id="IPR053172">
    <property type="entry name" value="Tn903_transposase"/>
</dbReference>
<protein>
    <submittedName>
        <fullName evidence="2">IS5 family transposase</fullName>
    </submittedName>
</protein>
<evidence type="ECO:0000259" key="1">
    <source>
        <dbReference type="Pfam" id="PF13737"/>
    </source>
</evidence>
<dbReference type="Proteomes" id="UP000509684">
    <property type="component" value="Chromosome"/>
</dbReference>
<evidence type="ECO:0000313" key="3">
    <source>
        <dbReference type="Proteomes" id="UP000509684"/>
    </source>
</evidence>
<dbReference type="Pfam" id="PF13737">
    <property type="entry name" value="DDE_Tnp_1_5"/>
    <property type="match status" value="1"/>
</dbReference>
<name>A0A7D5NB59_9PROT</name>
<feature type="domain" description="Transposase DDE" evidence="1">
    <location>
        <begin position="32"/>
        <end position="142"/>
    </location>
</feature>
<sequence>MAMRVNPETGEVGLKQRYRVTNWSEYDRALVNRGNLTIWFDDESLRDKWTPPPPVGRGTPGRYSDVAIQTCLTIKGLFQLPYRATEGLVRSLMGLCHLDLPVPDHSYLSRRAAEISVQIPRRPRQGPTHVVVDSTGLKIFGEGEWAEAGFREAPLHAAAAGRLCKADRGTVRQHGVGKRRTWRKIHLAVDETAKDIIGIEVTTAEWGDSEILPGLLDQVEGEIAQVSADGAYDSHGCHAAIAERGARATLPPREGAVAWGDHHPRDAILQEIEAKGSRGWKNESGYHRRSIAENRMYRLKQLGSSLYSRTFERQVTEAHVRAAILNTFTYLGMPASVRVGQIAPAA</sequence>
<evidence type="ECO:0000313" key="2">
    <source>
        <dbReference type="EMBL" id="QLH48928.1"/>
    </source>
</evidence>
<dbReference type="EMBL" id="CP058708">
    <property type="protein sequence ID" value="QLH48928.1"/>
    <property type="molecule type" value="Genomic_DNA"/>
</dbReference>
<proteinExistence type="predicted"/>
<organism evidence="2 3">
    <name type="scientific">Candidatus Accumulibacter cognatus</name>
    <dbReference type="NCBI Taxonomy" id="2954383"/>
    <lineage>
        <taxon>Bacteria</taxon>
        <taxon>Pseudomonadati</taxon>
        <taxon>Pseudomonadota</taxon>
        <taxon>Betaproteobacteria</taxon>
        <taxon>Candidatus Accumulibacter</taxon>
    </lineage>
</organism>
<dbReference type="InterPro" id="IPR025668">
    <property type="entry name" value="Tnp_DDE_dom"/>
</dbReference>
<dbReference type="KEGG" id="acog:HWD57_03375"/>
<dbReference type="InterPro" id="IPR053520">
    <property type="entry name" value="Transposase_Tn903"/>
</dbReference>